<keyword evidence="1" id="KW-0812">Transmembrane</keyword>
<feature type="transmembrane region" description="Helical" evidence="1">
    <location>
        <begin position="12"/>
        <end position="33"/>
    </location>
</feature>
<feature type="transmembrane region" description="Helical" evidence="1">
    <location>
        <begin position="190"/>
        <end position="208"/>
    </location>
</feature>
<gene>
    <name evidence="2" type="ORF">ACFO0B_18250</name>
</gene>
<proteinExistence type="predicted"/>
<dbReference type="EMBL" id="JBHSAX010000014">
    <property type="protein sequence ID" value="MFC3963935.1"/>
    <property type="molecule type" value="Genomic_DNA"/>
</dbReference>
<feature type="transmembrane region" description="Helical" evidence="1">
    <location>
        <begin position="128"/>
        <end position="149"/>
    </location>
</feature>
<keyword evidence="3" id="KW-1185">Reference proteome</keyword>
<sequence>MLTSDRGPATWFVAIAVAVAGLSYSAWVLQFALPLHADPVHSFLSELDAEGKPYRWVFSTADTVAGVLAALAAAVALARFPRGPLTVTGWIALLCFGAATVADARVPLRDCTDCGGSDLFPQLHQPHALTSTLAVTGIAVAAFAFTRAAFRYRYGPALREFGALALAVGAAATVWMLVADNLSGDYALGIAQRIQVTAMSLWLLALALEVGRASPPRR</sequence>
<comment type="caution">
    <text evidence="2">The sequence shown here is derived from an EMBL/GenBank/DDBJ whole genome shotgun (WGS) entry which is preliminary data.</text>
</comment>
<reference evidence="3" key="1">
    <citation type="journal article" date="2019" name="Int. J. Syst. Evol. Microbiol.">
        <title>The Global Catalogue of Microorganisms (GCM) 10K type strain sequencing project: providing services to taxonomists for standard genome sequencing and annotation.</title>
        <authorList>
            <consortium name="The Broad Institute Genomics Platform"/>
            <consortium name="The Broad Institute Genome Sequencing Center for Infectious Disease"/>
            <person name="Wu L."/>
            <person name="Ma J."/>
        </authorList>
    </citation>
    <scope>NUCLEOTIDE SEQUENCE [LARGE SCALE GENOMIC DNA]</scope>
    <source>
        <strain evidence="3">CGMCC 4.7330</strain>
    </source>
</reference>
<accession>A0ABV8DVF5</accession>
<dbReference type="InterPro" id="IPR009339">
    <property type="entry name" value="DUF998"/>
</dbReference>
<feature type="transmembrane region" description="Helical" evidence="1">
    <location>
        <begin position="90"/>
        <end position="108"/>
    </location>
</feature>
<dbReference type="RefSeq" id="WP_378613662.1">
    <property type="nucleotide sequence ID" value="NZ_JBHSAX010000014.1"/>
</dbReference>
<name>A0ABV8DVF5_9NOCA</name>
<dbReference type="Proteomes" id="UP001595696">
    <property type="component" value="Unassembled WGS sequence"/>
</dbReference>
<keyword evidence="1" id="KW-1133">Transmembrane helix</keyword>
<evidence type="ECO:0000256" key="1">
    <source>
        <dbReference type="SAM" id="Phobius"/>
    </source>
</evidence>
<feature type="transmembrane region" description="Helical" evidence="1">
    <location>
        <begin position="161"/>
        <end position="178"/>
    </location>
</feature>
<keyword evidence="1" id="KW-0472">Membrane</keyword>
<evidence type="ECO:0000313" key="2">
    <source>
        <dbReference type="EMBL" id="MFC3963935.1"/>
    </source>
</evidence>
<evidence type="ECO:0000313" key="3">
    <source>
        <dbReference type="Proteomes" id="UP001595696"/>
    </source>
</evidence>
<feature type="transmembrane region" description="Helical" evidence="1">
    <location>
        <begin position="53"/>
        <end position="78"/>
    </location>
</feature>
<organism evidence="2 3">
    <name type="scientific">Nocardia jiangsuensis</name>
    <dbReference type="NCBI Taxonomy" id="1691563"/>
    <lineage>
        <taxon>Bacteria</taxon>
        <taxon>Bacillati</taxon>
        <taxon>Actinomycetota</taxon>
        <taxon>Actinomycetes</taxon>
        <taxon>Mycobacteriales</taxon>
        <taxon>Nocardiaceae</taxon>
        <taxon>Nocardia</taxon>
    </lineage>
</organism>
<protein>
    <submittedName>
        <fullName evidence="2">DUF998 domain-containing protein</fullName>
    </submittedName>
</protein>
<dbReference type="Pfam" id="PF06197">
    <property type="entry name" value="DUF998"/>
    <property type="match status" value="1"/>
</dbReference>